<dbReference type="Ensembl" id="ENSOKIT00005072018.1">
    <property type="protein sequence ID" value="ENSOKIP00005067712.1"/>
    <property type="gene ID" value="ENSOKIG00005029099.1"/>
</dbReference>
<dbReference type="GeneTree" id="ENSGT00950000183203"/>
<dbReference type="PANTHER" id="PTHR14234:SF20">
    <property type="entry name" value="PERIPHERAL-TYPE BENZODIAZEPINE RECEPTOR-ASSOCIATED PROTEIN 1"/>
    <property type="match status" value="1"/>
</dbReference>
<dbReference type="PANTHER" id="PTHR14234">
    <property type="entry name" value="RIM BINDING PROTEIN-RELATED"/>
    <property type="match status" value="1"/>
</dbReference>
<evidence type="ECO:0000259" key="4">
    <source>
        <dbReference type="PROSITE" id="PS50002"/>
    </source>
</evidence>
<evidence type="ECO:0000256" key="3">
    <source>
        <dbReference type="SAM" id="MobiDB-lite"/>
    </source>
</evidence>
<protein>
    <recommendedName>
        <fullName evidence="4">SH3 domain-containing protein</fullName>
    </recommendedName>
</protein>
<evidence type="ECO:0000313" key="5">
    <source>
        <dbReference type="Ensembl" id="ENSOKIP00005067712.1"/>
    </source>
</evidence>
<evidence type="ECO:0000313" key="6">
    <source>
        <dbReference type="Proteomes" id="UP000694557"/>
    </source>
</evidence>
<dbReference type="InterPro" id="IPR036028">
    <property type="entry name" value="SH3-like_dom_sf"/>
</dbReference>
<keyword evidence="6" id="KW-1185">Reference proteome</keyword>
<reference evidence="5" key="2">
    <citation type="submission" date="2025-09" db="UniProtKB">
        <authorList>
            <consortium name="Ensembl"/>
        </authorList>
    </citation>
    <scope>IDENTIFICATION</scope>
</reference>
<dbReference type="InterPro" id="IPR001452">
    <property type="entry name" value="SH3_domain"/>
</dbReference>
<dbReference type="Proteomes" id="UP000694557">
    <property type="component" value="Unassembled WGS sequence"/>
</dbReference>
<evidence type="ECO:0000256" key="1">
    <source>
        <dbReference type="ARBA" id="ARBA00022443"/>
    </source>
</evidence>
<dbReference type="FunFam" id="2.30.30.40:FF:000016">
    <property type="entry name" value="RIMS-binding protein 2 isoform X2"/>
    <property type="match status" value="1"/>
</dbReference>
<feature type="domain" description="SH3" evidence="4">
    <location>
        <begin position="95"/>
        <end position="162"/>
    </location>
</feature>
<organism evidence="5 6">
    <name type="scientific">Oncorhynchus kisutch</name>
    <name type="common">Coho salmon</name>
    <name type="synonym">Salmo kisutch</name>
    <dbReference type="NCBI Taxonomy" id="8019"/>
    <lineage>
        <taxon>Eukaryota</taxon>
        <taxon>Metazoa</taxon>
        <taxon>Chordata</taxon>
        <taxon>Craniata</taxon>
        <taxon>Vertebrata</taxon>
        <taxon>Euteleostomi</taxon>
        <taxon>Actinopterygii</taxon>
        <taxon>Neopterygii</taxon>
        <taxon>Teleostei</taxon>
        <taxon>Protacanthopterygii</taxon>
        <taxon>Salmoniformes</taxon>
        <taxon>Salmonidae</taxon>
        <taxon>Salmoninae</taxon>
        <taxon>Oncorhynchus</taxon>
    </lineage>
</organism>
<dbReference type="AlphaFoldDB" id="A0A8C7IE00"/>
<dbReference type="CDD" id="cd12013">
    <property type="entry name" value="SH3_RIM-BP_3"/>
    <property type="match status" value="1"/>
</dbReference>
<dbReference type="InterPro" id="IPR035755">
    <property type="entry name" value="RIM-BP_SH3_3"/>
</dbReference>
<sequence length="237" mass="25881">MSPNPDAAEEELPFREGQIIKIYGDKDSDGFYRGESSGRHGYVPCNMVSEIQVEDEETRETLLQQGFLSTATNMEKIGRHNPSQSDVATANPADTGPRRMKAIFDYDPRESSPNADIEVELTFGAGDIIYVFGDMDDDGFFYGDLNGHKGLVPSNFLQAAPEAAGKAPPFDSQPPSVAEPRTESQVRSARCVDAYDGLVAKTFVARCLSKPDGKEVLMFIFGGECGTPPQHLVHQVI</sequence>
<proteinExistence type="predicted"/>
<keyword evidence="1 2" id="KW-0728">SH3 domain</keyword>
<feature type="domain" description="SH3" evidence="4">
    <location>
        <begin position="1"/>
        <end position="53"/>
    </location>
</feature>
<dbReference type="SMART" id="SM00326">
    <property type="entry name" value="SH3"/>
    <property type="match status" value="2"/>
</dbReference>
<dbReference type="Gene3D" id="2.30.30.40">
    <property type="entry name" value="SH3 Domains"/>
    <property type="match status" value="2"/>
</dbReference>
<feature type="region of interest" description="Disordered" evidence="3">
    <location>
        <begin position="162"/>
        <end position="184"/>
    </location>
</feature>
<feature type="region of interest" description="Disordered" evidence="3">
    <location>
        <begin position="77"/>
        <end position="99"/>
    </location>
</feature>
<accession>A0A8C7IE00</accession>
<dbReference type="FunFam" id="2.30.30.40:FF:000023">
    <property type="entry name" value="RIMS-binding protein 2 isoform F"/>
    <property type="match status" value="1"/>
</dbReference>
<dbReference type="PROSITE" id="PS50002">
    <property type="entry name" value="SH3"/>
    <property type="match status" value="2"/>
</dbReference>
<dbReference type="SUPFAM" id="SSF50044">
    <property type="entry name" value="SH3-domain"/>
    <property type="match status" value="2"/>
</dbReference>
<dbReference type="InterPro" id="IPR040325">
    <property type="entry name" value="RIMBP1/2/3"/>
</dbReference>
<evidence type="ECO:0000256" key="2">
    <source>
        <dbReference type="PROSITE-ProRule" id="PRU00192"/>
    </source>
</evidence>
<name>A0A8C7IE00_ONCKI</name>
<dbReference type="Pfam" id="PF07653">
    <property type="entry name" value="SH3_2"/>
    <property type="match status" value="2"/>
</dbReference>
<reference evidence="5" key="1">
    <citation type="submission" date="2025-08" db="UniProtKB">
        <authorList>
            <consortium name="Ensembl"/>
        </authorList>
    </citation>
    <scope>IDENTIFICATION</scope>
</reference>